<keyword evidence="1 3" id="KW-0853">WD repeat</keyword>
<name>A0A813S756_9BILA</name>
<sequence length="1093" mass="127749">MNDNEKNNSSNNDNDEYIQLKSAFGIDTNSEQTFGFVNNSTIFYLVGCNLVTFNIETMKQKLISFKCSGRIEIIKITHDYKSAILVDIDQKNSSLYILEFADFDKKKPFKKFKIIENEIIKSLCISNDTELIACTTSNWNLLIFSFQKLKILDQIKAVSSQSPESTIENVSFFPNDNKRLLISGNKLVKIFLYTKKGLKFVYSLDCDFSLISHSWLNKNELLSFDKYGNLLLIEPKQNLIRTIILNSNGQTDDTESNITSNNKTSVVYSQTDASINSVSKKPDKISIDSYEPKISVKNSKTLEIGAKQRLNSVQSVKYSVGLTVKCLLCIKKGFFLCFQNDDHLYFYENSKSLFTFYQSCILRLKKFEKFKQTDKNFKEIILNCQVNQLESTLIVLTNRKIVYFYDLNELFLNGYKEIELEPILDSFYSDSVTGIDYCIRKSILAVCTVDRWLILWNYDTNSIELKQNFDEDLFTVAFHPSGLYLILATTNSLKYMSIYLDSCKVIHVLNVHSCKNCIFSHGGHLFALIHGTIIQVYSSLNYEEIGSIKSQDMGKIKQLRFSKDDHYLMCCSMAGIIRIWNSQTLILVNEITTKGLSYLGLDLHPNQEWLYLISTEKTIRQFQMTISEEYKNLIKPNSEARLVKKIPTKSDENVTCIEISKSGKMICIGTNRGTIRIYSLINQDSYREYKAHFGSINSICISYGDECLITSADDGSIIFWNISNKFKETFSEINQSNEEILIDKDEFIKKSKIIASYEEKLKESRIETNFKLRMKDLKFNIKKRELKNRFNNQMIEIVDKIESLQREDEIKTDQFNLEFDHIIMQHLIKFEKIQHLYEHKIQFENNKNLDLISKIDNLKQEIQFNQIKLDDMRQNTESSLYESIEQKLQNIRDKSALEFLKYEHEIEELIKFEYDFEDEIENEIIKEKNNFELEILSLIHEAQGLKRIITDLKSDFKSLKNSINSYIKNGYKPENDIIELKNQIKNLEESEINLKLEIDLKETELTQVTIDFEKLLNENENLENKNIEIKHKNDSMSKAYLDPVKLENKQLNIEIDEIKKEIKQKMLDLSRLRHDAIQYRIKNRLRKFKKSSF</sequence>
<accession>A0A813S756</accession>
<dbReference type="PANTHER" id="PTHR32215:SF0">
    <property type="entry name" value="CILIA- AND FLAGELLA-ASSOCIATED PROTEIN 57"/>
    <property type="match status" value="1"/>
</dbReference>
<dbReference type="Pfam" id="PF00400">
    <property type="entry name" value="WD40"/>
    <property type="match status" value="2"/>
</dbReference>
<dbReference type="EMBL" id="CAJNOC010000680">
    <property type="protein sequence ID" value="CAF0791041.1"/>
    <property type="molecule type" value="Genomic_DNA"/>
</dbReference>
<dbReference type="OrthoDB" id="10251741at2759"/>
<comment type="caution">
    <text evidence="5">The sequence shown here is derived from an EMBL/GenBank/DDBJ whole genome shotgun (WGS) entry which is preliminary data.</text>
</comment>
<organism evidence="5 6">
    <name type="scientific">Brachionus calyciflorus</name>
    <dbReference type="NCBI Taxonomy" id="104777"/>
    <lineage>
        <taxon>Eukaryota</taxon>
        <taxon>Metazoa</taxon>
        <taxon>Spiralia</taxon>
        <taxon>Gnathifera</taxon>
        <taxon>Rotifera</taxon>
        <taxon>Eurotatoria</taxon>
        <taxon>Monogononta</taxon>
        <taxon>Pseudotrocha</taxon>
        <taxon>Ploima</taxon>
        <taxon>Brachionidae</taxon>
        <taxon>Brachionus</taxon>
    </lineage>
</organism>
<evidence type="ECO:0000313" key="5">
    <source>
        <dbReference type="EMBL" id="CAF0791041.1"/>
    </source>
</evidence>
<feature type="repeat" description="WD" evidence="3">
    <location>
        <begin position="689"/>
        <end position="724"/>
    </location>
</feature>
<dbReference type="Gene3D" id="2.130.10.10">
    <property type="entry name" value="YVTN repeat-like/Quinoprotein amine dehydrogenase"/>
    <property type="match status" value="3"/>
</dbReference>
<reference evidence="5" key="1">
    <citation type="submission" date="2021-02" db="EMBL/GenBank/DDBJ databases">
        <authorList>
            <person name="Nowell W R."/>
        </authorList>
    </citation>
    <scope>NUCLEOTIDE SEQUENCE</scope>
    <source>
        <strain evidence="5">Ploen Becks lab</strain>
    </source>
</reference>
<dbReference type="SUPFAM" id="SSF50998">
    <property type="entry name" value="Quinoprotein alcohol dehydrogenase-like"/>
    <property type="match status" value="2"/>
</dbReference>
<dbReference type="PROSITE" id="PS00678">
    <property type="entry name" value="WD_REPEATS_1"/>
    <property type="match status" value="1"/>
</dbReference>
<keyword evidence="6" id="KW-1185">Reference proteome</keyword>
<evidence type="ECO:0000313" key="6">
    <source>
        <dbReference type="Proteomes" id="UP000663879"/>
    </source>
</evidence>
<protein>
    <submittedName>
        <fullName evidence="5">Uncharacterized protein</fullName>
    </submittedName>
</protein>
<dbReference type="Proteomes" id="UP000663879">
    <property type="component" value="Unassembled WGS sequence"/>
</dbReference>
<proteinExistence type="predicted"/>
<keyword evidence="4" id="KW-0175">Coiled coil</keyword>
<dbReference type="AlphaFoldDB" id="A0A813S756"/>
<evidence type="ECO:0000256" key="4">
    <source>
        <dbReference type="SAM" id="Coils"/>
    </source>
</evidence>
<evidence type="ECO:0000256" key="2">
    <source>
        <dbReference type="ARBA" id="ARBA00022737"/>
    </source>
</evidence>
<keyword evidence="2" id="KW-0677">Repeat</keyword>
<dbReference type="PANTHER" id="PTHR32215">
    <property type="entry name" value="CILIA- AND FLAGELLA-ASSOCIATED PROTEIN 57"/>
    <property type="match status" value="1"/>
</dbReference>
<dbReference type="PROSITE" id="PS50082">
    <property type="entry name" value="WD_REPEATS_2"/>
    <property type="match status" value="1"/>
</dbReference>
<dbReference type="PROSITE" id="PS50294">
    <property type="entry name" value="WD_REPEATS_REGION"/>
    <property type="match status" value="1"/>
</dbReference>
<evidence type="ECO:0000256" key="3">
    <source>
        <dbReference type="PROSITE-ProRule" id="PRU00221"/>
    </source>
</evidence>
<feature type="coiled-coil region" evidence="4">
    <location>
        <begin position="977"/>
        <end position="1075"/>
    </location>
</feature>
<dbReference type="InterPro" id="IPR001680">
    <property type="entry name" value="WD40_rpt"/>
</dbReference>
<dbReference type="InterPro" id="IPR011047">
    <property type="entry name" value="Quinoprotein_ADH-like_sf"/>
</dbReference>
<dbReference type="SMART" id="SM00320">
    <property type="entry name" value="WD40"/>
    <property type="match status" value="6"/>
</dbReference>
<evidence type="ECO:0000256" key="1">
    <source>
        <dbReference type="ARBA" id="ARBA00022574"/>
    </source>
</evidence>
<dbReference type="InterPro" id="IPR052993">
    <property type="entry name" value="CFA-57"/>
</dbReference>
<gene>
    <name evidence="5" type="ORF">OXX778_LOCUS5969</name>
</gene>
<dbReference type="InterPro" id="IPR019775">
    <property type="entry name" value="WD40_repeat_CS"/>
</dbReference>
<feature type="coiled-coil region" evidence="4">
    <location>
        <begin position="841"/>
        <end position="875"/>
    </location>
</feature>
<dbReference type="InterPro" id="IPR015943">
    <property type="entry name" value="WD40/YVTN_repeat-like_dom_sf"/>
</dbReference>